<dbReference type="GO" id="GO:0005829">
    <property type="term" value="C:cytosol"/>
    <property type="evidence" value="ECO:0007669"/>
    <property type="project" value="TreeGrafter"/>
</dbReference>
<proteinExistence type="predicted"/>
<dbReference type="GO" id="GO:0006749">
    <property type="term" value="P:glutathione metabolic process"/>
    <property type="evidence" value="ECO:0007669"/>
    <property type="project" value="TreeGrafter"/>
</dbReference>
<dbReference type="Pfam" id="PF01968">
    <property type="entry name" value="Hydantoinase_A"/>
    <property type="match status" value="1"/>
</dbReference>
<dbReference type="Pfam" id="PF02538">
    <property type="entry name" value="Hydantoinase_B"/>
    <property type="match status" value="1"/>
</dbReference>
<feature type="domain" description="Hydantoinase A/oxoprolinase" evidence="1">
    <location>
        <begin position="3"/>
        <end position="78"/>
    </location>
</feature>
<feature type="domain" description="Hydantoinase B/oxoprolinase" evidence="2">
    <location>
        <begin position="270"/>
        <end position="707"/>
    </location>
</feature>
<sequence>MTPMEVANGFIDVANEAMGRLICAITEARGHDTSAHNLGVSGGAGGQNACDLAKKLDIKRFSSILSAYDIALAEVSQELQEPSSETLSAESMPKIQQRTESLKSEAKAKLLAQGIDGEAIRYDVYLHLRYEGTETQLMIHEPEDGHFRSAFEKEHVKELALLFPDSKRVLIDDIRVCGVGASEHVSQDNDRLRKELEEASFVPIEARNAAHKTKLYFSPVGYQMAPVFLLEQLKRASILTFHAIIDRPEESTVPVVDATEDVADPIQFLSLNIKERLDFSCAIFGPDAELVANAPHVPVHLGNMSYAVKYQSEFHKGNLKPGDVLVSNHPEAGDTHLPDITVITPVFEPDGKTIYSYTASRGHHMEIGGLKGTSMPPDSTSLYHEGASIKSFFLVRDGKFDEKGICDILFEPGTHEGCTGSRRMGDNILDLKAQIAAKNKGVALIQALIAENGKNKVHFYMKEIQENAEIAVRNYLKGVRQKNGAAPLTAEDSMGSTMKVSITINEEGTGIFDFEGTSSEMLSNMNAPLPSLTRRSFTPCVDVPLNQGCLTPTKVLIPKNTFLNPSAGRALCCGNTLTSQKVTDLLLKAFRAAAASQGFMNCMGFFGRGGVGPDGKPLSGFAYNYGETIAGGAGAGPAWHGASGLHTHMTNTRTTDAEVLERRYPILVREFSIRKGSGGKGKFNGRCGVVRDFECRAPLTFSMISER</sequence>
<evidence type="ECO:0000313" key="3">
    <source>
        <dbReference type="EMBL" id="CEO54393.1"/>
    </source>
</evidence>
<dbReference type="GO" id="GO:0017168">
    <property type="term" value="F:5-oxoprolinase (ATP-hydrolyzing) activity"/>
    <property type="evidence" value="ECO:0007669"/>
    <property type="project" value="TreeGrafter"/>
</dbReference>
<dbReference type="AlphaFoldDB" id="A0A0B7KA76"/>
<gene>
    <name evidence="3" type="ORF">BN869_000010451_1</name>
</gene>
<name>A0A0B7KA76_BIOOC</name>
<dbReference type="PANTHER" id="PTHR11365">
    <property type="entry name" value="5-OXOPROLINASE RELATED"/>
    <property type="match status" value="1"/>
</dbReference>
<accession>A0A0B7KA76</accession>
<dbReference type="InterPro" id="IPR002821">
    <property type="entry name" value="Hydantoinase_A"/>
</dbReference>
<dbReference type="InterPro" id="IPR045079">
    <property type="entry name" value="Oxoprolinase-like"/>
</dbReference>
<evidence type="ECO:0008006" key="4">
    <source>
        <dbReference type="Google" id="ProtNLM"/>
    </source>
</evidence>
<organism evidence="3">
    <name type="scientific">Bionectria ochroleuca</name>
    <name type="common">Gliocladium roseum</name>
    <dbReference type="NCBI Taxonomy" id="29856"/>
    <lineage>
        <taxon>Eukaryota</taxon>
        <taxon>Fungi</taxon>
        <taxon>Dikarya</taxon>
        <taxon>Ascomycota</taxon>
        <taxon>Pezizomycotina</taxon>
        <taxon>Sordariomycetes</taxon>
        <taxon>Hypocreomycetidae</taxon>
        <taxon>Hypocreales</taxon>
        <taxon>Bionectriaceae</taxon>
        <taxon>Clonostachys</taxon>
    </lineage>
</organism>
<reference evidence="3" key="1">
    <citation type="submission" date="2015-01" db="EMBL/GenBank/DDBJ databases">
        <authorList>
            <person name="Durling Mikael"/>
        </authorList>
    </citation>
    <scope>NUCLEOTIDE SEQUENCE</scope>
</reference>
<dbReference type="PANTHER" id="PTHR11365:SF26">
    <property type="entry name" value="5-OXOPROLINASE"/>
    <property type="match status" value="1"/>
</dbReference>
<evidence type="ECO:0000259" key="2">
    <source>
        <dbReference type="Pfam" id="PF02538"/>
    </source>
</evidence>
<dbReference type="EMBL" id="CDPU01000042">
    <property type="protein sequence ID" value="CEO54393.1"/>
    <property type="molecule type" value="Genomic_DNA"/>
</dbReference>
<dbReference type="InterPro" id="IPR003692">
    <property type="entry name" value="Hydantoinase_B"/>
</dbReference>
<protein>
    <recommendedName>
        <fullName evidence="4">Hydantoinase B/oxoprolinase domain-containing protein</fullName>
    </recommendedName>
</protein>
<evidence type="ECO:0000259" key="1">
    <source>
        <dbReference type="Pfam" id="PF01968"/>
    </source>
</evidence>